<evidence type="ECO:0008006" key="5">
    <source>
        <dbReference type="Google" id="ProtNLM"/>
    </source>
</evidence>
<evidence type="ECO:0000256" key="2">
    <source>
        <dbReference type="SAM" id="SignalP"/>
    </source>
</evidence>
<comment type="caution">
    <text evidence="3">The sequence shown here is derived from an EMBL/GenBank/DDBJ whole genome shotgun (WGS) entry which is preliminary data.</text>
</comment>
<feature type="signal peptide" evidence="2">
    <location>
        <begin position="1"/>
        <end position="19"/>
    </location>
</feature>
<keyword evidence="2" id="KW-0732">Signal</keyword>
<organism evidence="3 4">
    <name type="scientific">Steinernema carpocapsae</name>
    <name type="common">Entomopathogenic nematode</name>
    <dbReference type="NCBI Taxonomy" id="34508"/>
    <lineage>
        <taxon>Eukaryota</taxon>
        <taxon>Metazoa</taxon>
        <taxon>Ecdysozoa</taxon>
        <taxon>Nematoda</taxon>
        <taxon>Chromadorea</taxon>
        <taxon>Rhabditida</taxon>
        <taxon>Tylenchina</taxon>
        <taxon>Panagrolaimomorpha</taxon>
        <taxon>Strongyloidoidea</taxon>
        <taxon>Steinernematidae</taxon>
        <taxon>Steinernema</taxon>
    </lineage>
</organism>
<feature type="chain" id="PRO_5020268368" description="BZIP domain-containing protein" evidence="2">
    <location>
        <begin position="20"/>
        <end position="225"/>
    </location>
</feature>
<dbReference type="EMBL" id="AZBU02000014">
    <property type="protein sequence ID" value="TKR57752.1"/>
    <property type="molecule type" value="Genomic_DNA"/>
</dbReference>
<sequence>MLFSLLLSVLLFMANEFRGDDDDKEDSGGRKRRKSLIRVEQFRSESVEEEKKKKERNRVNQKNFYYKKKERCLLLSKDLQNLTKESKSMCHLLSVQTLEIEECAKFLRDRNCPYHTPDEAFITAPPKTSKRGDDQSEANAFFEHRVPKTRQEISKKFRKKQQNLEEEIAEMVVKIASLKAQIESLDFKHKRLLKFSIECEKDCNKLDLQDFNEFCVELVCHDMWF</sequence>
<feature type="coiled-coil region" evidence="1">
    <location>
        <begin position="150"/>
        <end position="181"/>
    </location>
</feature>
<dbReference type="Proteomes" id="UP000298663">
    <property type="component" value="Unassembled WGS sequence"/>
</dbReference>
<keyword evidence="4" id="KW-1185">Reference proteome</keyword>
<dbReference type="AlphaFoldDB" id="A0A4U5LPA8"/>
<accession>A0A4U5LPA8</accession>
<name>A0A4U5LPA8_STECR</name>
<gene>
    <name evidence="3" type="ORF">L596_030412</name>
</gene>
<evidence type="ECO:0000256" key="1">
    <source>
        <dbReference type="SAM" id="Coils"/>
    </source>
</evidence>
<protein>
    <recommendedName>
        <fullName evidence="5">BZIP domain-containing protein</fullName>
    </recommendedName>
</protein>
<evidence type="ECO:0000313" key="3">
    <source>
        <dbReference type="EMBL" id="TKR57752.1"/>
    </source>
</evidence>
<evidence type="ECO:0000313" key="4">
    <source>
        <dbReference type="Proteomes" id="UP000298663"/>
    </source>
</evidence>
<reference evidence="3 4" key="2">
    <citation type="journal article" date="2019" name="G3 (Bethesda)">
        <title>Hybrid Assembly of the Genome of the Entomopathogenic Nematode Steinernema carpocapsae Identifies the X-Chromosome.</title>
        <authorList>
            <person name="Serra L."/>
            <person name="Macchietto M."/>
            <person name="Macias-Munoz A."/>
            <person name="McGill C.J."/>
            <person name="Rodriguez I.M."/>
            <person name="Rodriguez B."/>
            <person name="Murad R."/>
            <person name="Mortazavi A."/>
        </authorList>
    </citation>
    <scope>NUCLEOTIDE SEQUENCE [LARGE SCALE GENOMIC DNA]</scope>
    <source>
        <strain evidence="3 4">ALL</strain>
    </source>
</reference>
<dbReference type="OrthoDB" id="10526516at2759"/>
<reference evidence="3 4" key="1">
    <citation type="journal article" date="2015" name="Genome Biol.">
        <title>Comparative genomics of Steinernema reveals deeply conserved gene regulatory networks.</title>
        <authorList>
            <person name="Dillman A.R."/>
            <person name="Macchietto M."/>
            <person name="Porter C.F."/>
            <person name="Rogers A."/>
            <person name="Williams B."/>
            <person name="Antoshechkin I."/>
            <person name="Lee M.M."/>
            <person name="Goodwin Z."/>
            <person name="Lu X."/>
            <person name="Lewis E.E."/>
            <person name="Goodrich-Blair H."/>
            <person name="Stock S.P."/>
            <person name="Adams B.J."/>
            <person name="Sternberg P.W."/>
            <person name="Mortazavi A."/>
        </authorList>
    </citation>
    <scope>NUCLEOTIDE SEQUENCE [LARGE SCALE GENOMIC DNA]</scope>
    <source>
        <strain evidence="3 4">ALL</strain>
    </source>
</reference>
<keyword evidence="1" id="KW-0175">Coiled coil</keyword>
<proteinExistence type="predicted"/>